<name>A0A9X1L273_9FLAO</name>
<dbReference type="Pfam" id="PF07992">
    <property type="entry name" value="Pyr_redox_2"/>
    <property type="match status" value="1"/>
</dbReference>
<dbReference type="PANTHER" id="PTHR48105">
    <property type="entry name" value="THIOREDOXIN REDUCTASE 1-RELATED-RELATED"/>
    <property type="match status" value="1"/>
</dbReference>
<evidence type="ECO:0000256" key="2">
    <source>
        <dbReference type="ARBA" id="ARBA00023002"/>
    </source>
</evidence>
<gene>
    <name evidence="4" type="ORF">LG649_00745</name>
</gene>
<dbReference type="AlphaFoldDB" id="A0A9X1L273"/>
<dbReference type="Proteomes" id="UP001139199">
    <property type="component" value="Unassembled WGS sequence"/>
</dbReference>
<dbReference type="Gene3D" id="3.50.50.60">
    <property type="entry name" value="FAD/NAD(P)-binding domain"/>
    <property type="match status" value="2"/>
</dbReference>
<evidence type="ECO:0000313" key="5">
    <source>
        <dbReference type="Proteomes" id="UP001139199"/>
    </source>
</evidence>
<accession>A0A9X1L273</accession>
<dbReference type="SUPFAM" id="SSF51905">
    <property type="entry name" value="FAD/NAD(P)-binding domain"/>
    <property type="match status" value="1"/>
</dbReference>
<evidence type="ECO:0000313" key="4">
    <source>
        <dbReference type="EMBL" id="MCB4797354.1"/>
    </source>
</evidence>
<comment type="caution">
    <text evidence="4">The sequence shown here is derived from an EMBL/GenBank/DDBJ whole genome shotgun (WGS) entry which is preliminary data.</text>
</comment>
<dbReference type="InterPro" id="IPR023753">
    <property type="entry name" value="FAD/NAD-binding_dom"/>
</dbReference>
<evidence type="ECO:0000256" key="1">
    <source>
        <dbReference type="ARBA" id="ARBA00022630"/>
    </source>
</evidence>
<proteinExistence type="predicted"/>
<keyword evidence="5" id="KW-1185">Reference proteome</keyword>
<dbReference type="InterPro" id="IPR036188">
    <property type="entry name" value="FAD/NAD-bd_sf"/>
</dbReference>
<dbReference type="RefSeq" id="WP_226539869.1">
    <property type="nucleotide sequence ID" value="NZ_JAJAPW010000001.1"/>
</dbReference>
<dbReference type="InterPro" id="IPR050097">
    <property type="entry name" value="Ferredoxin-NADP_redctase_2"/>
</dbReference>
<dbReference type="PRINTS" id="PR00469">
    <property type="entry name" value="PNDRDTASEII"/>
</dbReference>
<dbReference type="EMBL" id="JAJAPW010000001">
    <property type="protein sequence ID" value="MCB4797354.1"/>
    <property type="molecule type" value="Genomic_DNA"/>
</dbReference>
<dbReference type="GO" id="GO:0016491">
    <property type="term" value="F:oxidoreductase activity"/>
    <property type="evidence" value="ECO:0007669"/>
    <property type="project" value="UniProtKB-KW"/>
</dbReference>
<reference evidence="4" key="1">
    <citation type="submission" date="2021-10" db="EMBL/GenBank/DDBJ databases">
        <title>Tamlana sargassums sp. nov., and Tamlana laminarinivorans sp. nov., two new bacteria isolated from the brown alga.</title>
        <authorList>
            <person name="Li J."/>
        </authorList>
    </citation>
    <scope>NUCLEOTIDE SEQUENCE</scope>
    <source>
        <strain evidence="4">PT2-4</strain>
    </source>
</reference>
<dbReference type="PRINTS" id="PR00368">
    <property type="entry name" value="FADPNR"/>
</dbReference>
<evidence type="ECO:0000259" key="3">
    <source>
        <dbReference type="Pfam" id="PF07992"/>
    </source>
</evidence>
<keyword evidence="2" id="KW-0560">Oxidoreductase</keyword>
<protein>
    <submittedName>
        <fullName evidence="4">NAD(P)/FAD-dependent oxidoreductase</fullName>
    </submittedName>
</protein>
<organism evidence="4 5">
    <name type="scientific">Neotamlana laminarinivorans</name>
    <dbReference type="NCBI Taxonomy" id="2883124"/>
    <lineage>
        <taxon>Bacteria</taxon>
        <taxon>Pseudomonadati</taxon>
        <taxon>Bacteroidota</taxon>
        <taxon>Flavobacteriia</taxon>
        <taxon>Flavobacteriales</taxon>
        <taxon>Flavobacteriaceae</taxon>
        <taxon>Neotamlana</taxon>
    </lineage>
</organism>
<keyword evidence="1" id="KW-0285">Flavoprotein</keyword>
<feature type="domain" description="FAD/NAD(P)-binding" evidence="3">
    <location>
        <begin position="8"/>
        <end position="285"/>
    </location>
</feature>
<sequence>MAHIKKFEIIIIGGSFAGLSAAMALGRALRRVLVIDNQNPCNKATPHSHNFITQDGKTPLEITTVAKQQVSVYKTIKFYDGLAIKAKQNQEGFEIITQNNDAFTAKKLIFATGLKDIMPNIPGFSKCWGKTVIHCPYCHGYEVKHEATGILANGDMAFHYAQLITNWTKKLTIFTNGTSTLTNEQNQKIAKHNIKVIENKISHLQHKNGQLQAIIFNNESAFSVKAIYAKPNVEQHCNLPKLLGCELTEQNFIKVDTMQQTTIAGIYACGDNTSPFRAVSYAVSTGTIAGAAANNALINEAF</sequence>